<evidence type="ECO:0000259" key="4">
    <source>
        <dbReference type="PROSITE" id="PS50893"/>
    </source>
</evidence>
<keyword evidence="3 5" id="KW-0067">ATP-binding</keyword>
<keyword evidence="2" id="KW-0547">Nucleotide-binding</keyword>
<dbReference type="InterPro" id="IPR003439">
    <property type="entry name" value="ABC_transporter-like_ATP-bd"/>
</dbReference>
<dbReference type="GO" id="GO:0005524">
    <property type="term" value="F:ATP binding"/>
    <property type="evidence" value="ECO:0007669"/>
    <property type="project" value="UniProtKB-KW"/>
</dbReference>
<proteinExistence type="predicted"/>
<evidence type="ECO:0000313" key="6">
    <source>
        <dbReference type="Proteomes" id="UP001629953"/>
    </source>
</evidence>
<organism evidence="5 6">
    <name type="scientific">Celerinatantimonas yamalensis</name>
    <dbReference type="NCBI Taxonomy" id="559956"/>
    <lineage>
        <taxon>Bacteria</taxon>
        <taxon>Pseudomonadati</taxon>
        <taxon>Pseudomonadota</taxon>
        <taxon>Gammaproteobacteria</taxon>
        <taxon>Celerinatantimonadaceae</taxon>
        <taxon>Celerinatantimonas</taxon>
    </lineage>
</organism>
<dbReference type="RefSeq" id="WP_408622738.1">
    <property type="nucleotide sequence ID" value="NZ_JBEQCT010000002.1"/>
</dbReference>
<comment type="caution">
    <text evidence="5">The sequence shown here is derived from an EMBL/GenBank/DDBJ whole genome shotgun (WGS) entry which is preliminary data.</text>
</comment>
<feature type="domain" description="ABC transporter" evidence="4">
    <location>
        <begin position="4"/>
        <end position="228"/>
    </location>
</feature>
<dbReference type="InterPro" id="IPR017871">
    <property type="entry name" value="ABC_transporter-like_CS"/>
</dbReference>
<dbReference type="EMBL" id="JBEQCT010000002">
    <property type="protein sequence ID" value="MFM2484554.1"/>
    <property type="molecule type" value="Genomic_DNA"/>
</dbReference>
<dbReference type="PROSITE" id="PS00211">
    <property type="entry name" value="ABC_TRANSPORTER_1"/>
    <property type="match status" value="1"/>
</dbReference>
<dbReference type="InterPro" id="IPR003593">
    <property type="entry name" value="AAA+_ATPase"/>
</dbReference>
<keyword evidence="6" id="KW-1185">Reference proteome</keyword>
<protein>
    <submittedName>
        <fullName evidence="5">ATP-binding cassette domain-containing protein</fullName>
    </submittedName>
</protein>
<dbReference type="PANTHER" id="PTHR43553">
    <property type="entry name" value="HEAVY METAL TRANSPORTER"/>
    <property type="match status" value="1"/>
</dbReference>
<evidence type="ECO:0000256" key="1">
    <source>
        <dbReference type="ARBA" id="ARBA00022448"/>
    </source>
</evidence>
<dbReference type="SUPFAM" id="SSF52540">
    <property type="entry name" value="P-loop containing nucleoside triphosphate hydrolases"/>
    <property type="match status" value="2"/>
</dbReference>
<dbReference type="SMART" id="SM00382">
    <property type="entry name" value="AAA"/>
    <property type="match status" value="1"/>
</dbReference>
<dbReference type="Pfam" id="PF00005">
    <property type="entry name" value="ABC_tran"/>
    <property type="match status" value="2"/>
</dbReference>
<sequence length="482" mass="54410">MIEFKQVEIKKGQQHCHIQDWVLATHQHVCVIAGDNSPSLIADWLCDEAALIQGEISGLPATIGVVSLGIQQQLYAAQKAADETDLTNEVDPGSTVYELLREINNDAAQIEQAIDDCGLSKLRDRGFFLLSTGETRRLMLARAILSCPQLLVLDEPYAGLDKVYQRQLSELLVRLSQDYQLVMITSREQEIPTCFTHIALFDEQHLHSSFAREQWINHPLRQQWQALAGEVSQQVANVLQQARCEQDNYDPLFAIYNGRVAYHDGVVFEHLNWQISAGEHWQVRGPNGCGKSTLLNLIFGDHPQCYSNQIDIFGHRRGSGESIWQIKQRIGMVSSALHLQYRVNVKAVDVIISGFYDSIGLYQQPTVSEQEQARQWLKLLHMEAVADSGFRSLSYGQQRLLLIARALIKQPLILLLDEPCQGLDYLNRKIVLQALSLVASLSITQMVYVSHHDDEAIDGITHFIDFIPAENGEGYRPQLIHP</sequence>
<evidence type="ECO:0000256" key="3">
    <source>
        <dbReference type="ARBA" id="ARBA00022840"/>
    </source>
</evidence>
<evidence type="ECO:0000313" key="5">
    <source>
        <dbReference type="EMBL" id="MFM2484554.1"/>
    </source>
</evidence>
<dbReference type="Gene3D" id="3.40.50.300">
    <property type="entry name" value="P-loop containing nucleotide triphosphate hydrolases"/>
    <property type="match status" value="2"/>
</dbReference>
<accession>A0ABW9G596</accession>
<keyword evidence="1" id="KW-0813">Transport</keyword>
<reference evidence="5 6" key="1">
    <citation type="journal article" date="2013" name="Int. J. Syst. Evol. Microbiol.">
        <title>Celerinatantimonas yamalensis sp. nov., a cold-adapted diazotrophic bacterium from a cold permafrost brine.</title>
        <authorList>
            <person name="Shcherbakova V."/>
            <person name="Chuvilskaya N."/>
            <person name="Rivkina E."/>
            <person name="Demidov N."/>
            <person name="Uchaeva V."/>
            <person name="Suetin S."/>
            <person name="Suzina N."/>
            <person name="Gilichinsky D."/>
        </authorList>
    </citation>
    <scope>NUCLEOTIDE SEQUENCE [LARGE SCALE GENOMIC DNA]</scope>
    <source>
        <strain evidence="5 6">C7</strain>
    </source>
</reference>
<gene>
    <name evidence="5" type="ORF">ABUE30_05640</name>
</gene>
<feature type="domain" description="ABC transporter" evidence="4">
    <location>
        <begin position="253"/>
        <end position="480"/>
    </location>
</feature>
<dbReference type="PANTHER" id="PTHR43553:SF3">
    <property type="entry name" value="ABC TRANSPORTER ATP-BINDING PROTEIN MODF"/>
    <property type="match status" value="1"/>
</dbReference>
<name>A0ABW9G596_9GAMM</name>
<evidence type="ECO:0000256" key="2">
    <source>
        <dbReference type="ARBA" id="ARBA00022741"/>
    </source>
</evidence>
<dbReference type="Proteomes" id="UP001629953">
    <property type="component" value="Unassembled WGS sequence"/>
</dbReference>
<dbReference type="PROSITE" id="PS50893">
    <property type="entry name" value="ABC_TRANSPORTER_2"/>
    <property type="match status" value="2"/>
</dbReference>
<dbReference type="InterPro" id="IPR050095">
    <property type="entry name" value="ECF_ABC_transporter_ATP-bd"/>
</dbReference>
<dbReference type="InterPro" id="IPR027417">
    <property type="entry name" value="P-loop_NTPase"/>
</dbReference>